<dbReference type="AlphaFoldDB" id="A0A2T0VYC8"/>
<dbReference type="RefSeq" id="WP_106357997.1">
    <property type="nucleotide sequence ID" value="NZ_PVTP01000006.1"/>
</dbReference>
<comment type="caution">
    <text evidence="1">The sequence shown here is derived from an EMBL/GenBank/DDBJ whole genome shotgun (WGS) entry which is preliminary data.</text>
</comment>
<name>A0A2T0VYC8_9RHOB</name>
<protein>
    <submittedName>
        <fullName evidence="1">Uncharacterized protein DUF1045</fullName>
    </submittedName>
</protein>
<evidence type="ECO:0000313" key="2">
    <source>
        <dbReference type="Proteomes" id="UP000238007"/>
    </source>
</evidence>
<dbReference type="EMBL" id="PVTP01000006">
    <property type="protein sequence ID" value="PRY77235.1"/>
    <property type="molecule type" value="Genomic_DNA"/>
</dbReference>
<dbReference type="Proteomes" id="UP000238007">
    <property type="component" value="Unassembled WGS sequence"/>
</dbReference>
<keyword evidence="2" id="KW-1185">Reference proteome</keyword>
<sequence>MFERYAIFYTPPPGEFADFCASWLGWDNRIGRKIAHPQIGDLEVAKLTQTPRKYGIHATLKAPFRLIKGASQSHLEAAIVQMAETIPAFRLDGLSLKHHRGFMALRPRGNINTLNSVAQHIVETLDHFRAPAAASELARRRQANLSERQDKNLITWGYPYVDEDFHFHLTLSGRIDPGLGADVTDALAPHLLPLVPRPFPIDQITLMGEDTEGMFHEIHRYDLTG</sequence>
<dbReference type="PIRSF" id="PIRSF033328">
    <property type="entry name" value="Phest_Mll4975"/>
    <property type="match status" value="1"/>
</dbReference>
<dbReference type="InterPro" id="IPR009389">
    <property type="entry name" value="DUF1045"/>
</dbReference>
<proteinExistence type="predicted"/>
<reference evidence="1 2" key="1">
    <citation type="submission" date="2018-03" db="EMBL/GenBank/DDBJ databases">
        <title>Genomic Encyclopedia of Archaeal and Bacterial Type Strains, Phase II (KMG-II): from individual species to whole genera.</title>
        <authorList>
            <person name="Goeker M."/>
        </authorList>
    </citation>
    <scope>NUCLEOTIDE SEQUENCE [LARGE SCALE GENOMIC DNA]</scope>
    <source>
        <strain evidence="1 2">DSM 101533</strain>
    </source>
</reference>
<gene>
    <name evidence="1" type="ORF">CLV80_10679</name>
</gene>
<accession>A0A2T0VYC8</accession>
<dbReference type="OrthoDB" id="4954742at2"/>
<evidence type="ECO:0000313" key="1">
    <source>
        <dbReference type="EMBL" id="PRY77235.1"/>
    </source>
</evidence>
<dbReference type="Gene3D" id="3.90.1140.10">
    <property type="entry name" value="Cyclic phosphodiesterase"/>
    <property type="match status" value="1"/>
</dbReference>
<dbReference type="Pfam" id="PF06299">
    <property type="entry name" value="DUF1045"/>
    <property type="match status" value="1"/>
</dbReference>
<organism evidence="1 2">
    <name type="scientific">Yoonia maritima</name>
    <dbReference type="NCBI Taxonomy" id="1435347"/>
    <lineage>
        <taxon>Bacteria</taxon>
        <taxon>Pseudomonadati</taxon>
        <taxon>Pseudomonadota</taxon>
        <taxon>Alphaproteobacteria</taxon>
        <taxon>Rhodobacterales</taxon>
        <taxon>Paracoccaceae</taxon>
        <taxon>Yoonia</taxon>
    </lineage>
</organism>